<dbReference type="GeneID" id="39580433"/>
<sequence>MHDWSHRGDQPSRPCGVHSTCQNIVNLQSPPSPPPSPLSSTPQISQALFTSHLTPMMPHRTLPPSIPHHRHLRVSQAKDDVQSIPTDDAQSRIPSPPLRPHRRPPDSVSWGTDQLTAVPE</sequence>
<gene>
    <name evidence="2" type="ORF">SODALDRAFT_333379</name>
</gene>
<dbReference type="RefSeq" id="XP_028466559.1">
    <property type="nucleotide sequence ID" value="XM_028611955.1"/>
</dbReference>
<dbReference type="AlphaFoldDB" id="A0A3N2PW68"/>
<reference evidence="2 3" key="1">
    <citation type="journal article" date="2018" name="Mol. Ecol.">
        <title>The obligate alkalophilic soda-lake fungus Sodiomyces alkalinus has shifted to a protein diet.</title>
        <authorList>
            <person name="Grum-Grzhimaylo A.A."/>
            <person name="Falkoski D.L."/>
            <person name="van den Heuvel J."/>
            <person name="Valero-Jimenez C.A."/>
            <person name="Min B."/>
            <person name="Choi I.G."/>
            <person name="Lipzen A."/>
            <person name="Daum C.G."/>
            <person name="Aanen D.K."/>
            <person name="Tsang A."/>
            <person name="Henrissat B."/>
            <person name="Bilanenko E.N."/>
            <person name="de Vries R.P."/>
            <person name="van Kan J.A.L."/>
            <person name="Grigoriev I.V."/>
            <person name="Debets A.J.M."/>
        </authorList>
    </citation>
    <scope>NUCLEOTIDE SEQUENCE [LARGE SCALE GENOMIC DNA]</scope>
    <source>
        <strain evidence="2 3">F11</strain>
    </source>
</reference>
<evidence type="ECO:0000313" key="3">
    <source>
        <dbReference type="Proteomes" id="UP000272025"/>
    </source>
</evidence>
<feature type="region of interest" description="Disordered" evidence="1">
    <location>
        <begin position="55"/>
        <end position="120"/>
    </location>
</feature>
<feature type="region of interest" description="Disordered" evidence="1">
    <location>
        <begin position="1"/>
        <end position="42"/>
    </location>
</feature>
<evidence type="ECO:0000313" key="2">
    <source>
        <dbReference type="EMBL" id="ROT38753.1"/>
    </source>
</evidence>
<dbReference type="EMBL" id="ML119055">
    <property type="protein sequence ID" value="ROT38753.1"/>
    <property type="molecule type" value="Genomic_DNA"/>
</dbReference>
<feature type="compositionally biased region" description="Basic and acidic residues" evidence="1">
    <location>
        <begin position="1"/>
        <end position="10"/>
    </location>
</feature>
<feature type="compositionally biased region" description="Polar residues" evidence="1">
    <location>
        <begin position="109"/>
        <end position="120"/>
    </location>
</feature>
<evidence type="ECO:0000256" key="1">
    <source>
        <dbReference type="SAM" id="MobiDB-lite"/>
    </source>
</evidence>
<organism evidence="2 3">
    <name type="scientific">Sodiomyces alkalinus (strain CBS 110278 / VKM F-3762 / F11)</name>
    <name type="common">Alkaliphilic filamentous fungus</name>
    <dbReference type="NCBI Taxonomy" id="1314773"/>
    <lineage>
        <taxon>Eukaryota</taxon>
        <taxon>Fungi</taxon>
        <taxon>Dikarya</taxon>
        <taxon>Ascomycota</taxon>
        <taxon>Pezizomycotina</taxon>
        <taxon>Sordariomycetes</taxon>
        <taxon>Hypocreomycetidae</taxon>
        <taxon>Glomerellales</taxon>
        <taxon>Plectosphaerellaceae</taxon>
        <taxon>Sodiomyces</taxon>
    </lineage>
</organism>
<proteinExistence type="predicted"/>
<protein>
    <submittedName>
        <fullName evidence="2">Uncharacterized protein</fullName>
    </submittedName>
</protein>
<accession>A0A3N2PW68</accession>
<name>A0A3N2PW68_SODAK</name>
<dbReference type="Proteomes" id="UP000272025">
    <property type="component" value="Unassembled WGS sequence"/>
</dbReference>
<keyword evidence="3" id="KW-1185">Reference proteome</keyword>